<keyword evidence="1" id="KW-0694">RNA-binding</keyword>
<dbReference type="EMBL" id="CP013244">
    <property type="protein sequence ID" value="ANP46446.1"/>
    <property type="molecule type" value="Genomic_DNA"/>
</dbReference>
<evidence type="ECO:0000313" key="4">
    <source>
        <dbReference type="Proteomes" id="UP000092498"/>
    </source>
</evidence>
<evidence type="ECO:0000313" key="3">
    <source>
        <dbReference type="EMBL" id="ANP46446.1"/>
    </source>
</evidence>
<protein>
    <submittedName>
        <fullName evidence="3">RNA-binding protein</fullName>
    </submittedName>
</protein>
<dbReference type="InParanoid" id="A0A1B1AIQ4"/>
<dbReference type="GO" id="GO:0003723">
    <property type="term" value="F:RNA binding"/>
    <property type="evidence" value="ECO:0007669"/>
    <property type="project" value="UniProtKB-KW"/>
</dbReference>
<evidence type="ECO:0000256" key="1">
    <source>
        <dbReference type="PROSITE-ProRule" id="PRU00182"/>
    </source>
</evidence>
<dbReference type="SUPFAM" id="SSF55174">
    <property type="entry name" value="Alpha-L RNA-binding motif"/>
    <property type="match status" value="1"/>
</dbReference>
<proteinExistence type="predicted"/>
<feature type="domain" description="RNA-binding S4" evidence="2">
    <location>
        <begin position="5"/>
        <end position="34"/>
    </location>
</feature>
<gene>
    <name evidence="3" type="ORF">ATE48_11215</name>
</gene>
<dbReference type="InterPro" id="IPR002942">
    <property type="entry name" value="S4_RNA-bd"/>
</dbReference>
<reference evidence="3 4" key="1">
    <citation type="submission" date="2015-11" db="EMBL/GenBank/DDBJ databases">
        <title>Whole-Genome Sequence of Candidatus Oderbacter manganicum from the National Park Lower Oder Valley, Germany.</title>
        <authorList>
            <person name="Braun B."/>
            <person name="Liere K."/>
            <person name="Szewzyk U."/>
        </authorList>
    </citation>
    <scope>NUCLEOTIDE SEQUENCE [LARGE SCALE GENOMIC DNA]</scope>
    <source>
        <strain evidence="3 4">OTSz_A_272</strain>
    </source>
</reference>
<accession>A0A1B1AIQ4</accession>
<dbReference type="OrthoDB" id="9797176at2"/>
<organism evidence="3 4">
    <name type="scientific">Candidatus Viadribacter manganicus</name>
    <dbReference type="NCBI Taxonomy" id="1759059"/>
    <lineage>
        <taxon>Bacteria</taxon>
        <taxon>Pseudomonadati</taxon>
        <taxon>Pseudomonadota</taxon>
        <taxon>Alphaproteobacteria</taxon>
        <taxon>Hyphomonadales</taxon>
        <taxon>Hyphomonadaceae</taxon>
        <taxon>Candidatus Viadribacter</taxon>
    </lineage>
</organism>
<dbReference type="Proteomes" id="UP000092498">
    <property type="component" value="Chromosome"/>
</dbReference>
<sequence>MSERQRIDVWLFRARLVKTRAVASRLVAEGGVRIVHDGVPRRLEKPSVEVAPGDALLFSHGGRLIAIKVKALGARRGPSAEARALYSELDAESLA</sequence>
<dbReference type="Pfam" id="PF01479">
    <property type="entry name" value="S4"/>
    <property type="match status" value="1"/>
</dbReference>
<dbReference type="AlphaFoldDB" id="A0A1B1AIQ4"/>
<evidence type="ECO:0000259" key="2">
    <source>
        <dbReference type="Pfam" id="PF01479"/>
    </source>
</evidence>
<keyword evidence="4" id="KW-1185">Reference proteome</keyword>
<dbReference type="FunCoup" id="A0A1B1AIQ4">
    <property type="interactions" value="162"/>
</dbReference>
<dbReference type="KEGG" id="cbot:ATE48_11215"/>
<name>A0A1B1AIQ4_9PROT</name>
<dbReference type="PROSITE" id="PS50889">
    <property type="entry name" value="S4"/>
    <property type="match status" value="1"/>
</dbReference>
<dbReference type="CDD" id="cd00165">
    <property type="entry name" value="S4"/>
    <property type="match status" value="1"/>
</dbReference>
<dbReference type="InterPro" id="IPR036986">
    <property type="entry name" value="S4_RNA-bd_sf"/>
</dbReference>
<dbReference type="STRING" id="1759059.ATE48_11215"/>
<dbReference type="Gene3D" id="3.10.290.10">
    <property type="entry name" value="RNA-binding S4 domain"/>
    <property type="match status" value="1"/>
</dbReference>
<dbReference type="RefSeq" id="WP_066771541.1">
    <property type="nucleotide sequence ID" value="NZ_CP013244.1"/>
</dbReference>